<sequence length="521" mass="59742">MAWGKNRRRPHRETQDITRSIQQSVVRVRVWLHLSAAEAETASLRDLLTQFEQKFETRRSHAVTQRRDVRVELLECGLNSWQHLVELQRVLMGLKRPTEQLTTKTTLRHDAKYDEWTLSLVFLKASEDALWRFATTLMLRLQSCGVLSKVLLDPRRLIVPLESTFVEWTNMDIDEYQWEGQQVCSQVLVNVSDESRDDIQRVFLPPVRELEDPFTELRYPELVSIVDDMMSSNSEARKPVVVILRGIPGSGKSSLGREIEAICRHRGAAFTVCSADFFFETTRGYVFDVKKLGAAHSKCKADFTRALEGDIPRNNGGGRQRRPCQHVVLVDNTSTQRWEYEPYEDIAKLHGSRIHIVEMECTDALMAFRMGQRNSHGVPPDKVVSMFMRWEKDPRAHCFTPQFEHARLTTNPLSDGDVGGITYLGLFLDDESQQKMLLKIPTAHPTKLADHVTLCYRPNKQYCREAELGAPFAVKGVEVVQDGSCQTLRVELDERLCMQVKNKIPHITISTKNGVTHQQNE</sequence>
<dbReference type="PANTHER" id="PTHR13308">
    <property type="entry name" value="NEDD4-BINDING PROTEIN 2-LIKE 1"/>
    <property type="match status" value="1"/>
</dbReference>
<evidence type="ECO:0000313" key="1">
    <source>
        <dbReference type="EMBL" id="POM81250.1"/>
    </source>
</evidence>
<dbReference type="Gene3D" id="3.40.50.300">
    <property type="entry name" value="P-loop containing nucleotide triphosphate hydrolases"/>
    <property type="match status" value="1"/>
</dbReference>
<protein>
    <recommendedName>
        <fullName evidence="3">tRNA ligase phosphodiesterase domain-containing protein</fullName>
    </recommendedName>
</protein>
<gene>
    <name evidence="1" type="ORF">PHPALM_806</name>
</gene>
<dbReference type="PANTHER" id="PTHR13308:SF40">
    <property type="entry name" value="NEDD4-BINDING PROTEIN 2-LIKE 1"/>
    <property type="match status" value="1"/>
</dbReference>
<dbReference type="AlphaFoldDB" id="A0A2P4YTX5"/>
<name>A0A2P4YTX5_9STRA</name>
<organism evidence="1 2">
    <name type="scientific">Phytophthora palmivora</name>
    <dbReference type="NCBI Taxonomy" id="4796"/>
    <lineage>
        <taxon>Eukaryota</taxon>
        <taxon>Sar</taxon>
        <taxon>Stramenopiles</taxon>
        <taxon>Oomycota</taxon>
        <taxon>Peronosporomycetes</taxon>
        <taxon>Peronosporales</taxon>
        <taxon>Peronosporaceae</taxon>
        <taxon>Phytophthora</taxon>
    </lineage>
</organism>
<dbReference type="Proteomes" id="UP000237271">
    <property type="component" value="Unassembled WGS sequence"/>
</dbReference>
<evidence type="ECO:0000313" key="2">
    <source>
        <dbReference type="Proteomes" id="UP000237271"/>
    </source>
</evidence>
<comment type="caution">
    <text evidence="1">The sequence shown here is derived from an EMBL/GenBank/DDBJ whole genome shotgun (WGS) entry which is preliminary data.</text>
</comment>
<proteinExistence type="predicted"/>
<accession>A0A2P4YTX5</accession>
<dbReference type="EMBL" id="NCKW01000126">
    <property type="protein sequence ID" value="POM81250.1"/>
    <property type="molecule type" value="Genomic_DNA"/>
</dbReference>
<dbReference type="Pfam" id="PF13671">
    <property type="entry name" value="AAA_33"/>
    <property type="match status" value="1"/>
</dbReference>
<keyword evidence="2" id="KW-1185">Reference proteome</keyword>
<evidence type="ECO:0008006" key="3">
    <source>
        <dbReference type="Google" id="ProtNLM"/>
    </source>
</evidence>
<dbReference type="OrthoDB" id="3231855at2759"/>
<dbReference type="InterPro" id="IPR027417">
    <property type="entry name" value="P-loop_NTPase"/>
</dbReference>
<reference evidence="1 2" key="1">
    <citation type="journal article" date="2017" name="Genome Biol. Evol.">
        <title>Phytophthora megakarya and P. palmivora, closely related causal agents of cacao black pod rot, underwent increases in genome sizes and gene numbers by different mechanisms.</title>
        <authorList>
            <person name="Ali S.S."/>
            <person name="Shao J."/>
            <person name="Lary D.J."/>
            <person name="Kronmiller B."/>
            <person name="Shen D."/>
            <person name="Strem M.D."/>
            <person name="Amoako-Attah I."/>
            <person name="Akrofi A.Y."/>
            <person name="Begoude B.A."/>
            <person name="Ten Hoopen G.M."/>
            <person name="Coulibaly K."/>
            <person name="Kebe B.I."/>
            <person name="Melnick R.L."/>
            <person name="Guiltinan M.J."/>
            <person name="Tyler B.M."/>
            <person name="Meinhardt L.W."/>
            <person name="Bailey B.A."/>
        </authorList>
    </citation>
    <scope>NUCLEOTIDE SEQUENCE [LARGE SCALE GENOMIC DNA]</scope>
    <source>
        <strain evidence="2">sbr112.9</strain>
    </source>
</reference>
<dbReference type="SUPFAM" id="SSF52540">
    <property type="entry name" value="P-loop containing nucleoside triphosphate hydrolases"/>
    <property type="match status" value="1"/>
</dbReference>
<dbReference type="InterPro" id="IPR026302">
    <property type="entry name" value="NEDD4-bd_p2"/>
</dbReference>